<dbReference type="Proteomes" id="UP001620626">
    <property type="component" value="Unassembled WGS sequence"/>
</dbReference>
<accession>A0ABD2I0D1</accession>
<organism evidence="2 3">
    <name type="scientific">Heterodera trifolii</name>
    <dbReference type="NCBI Taxonomy" id="157864"/>
    <lineage>
        <taxon>Eukaryota</taxon>
        <taxon>Metazoa</taxon>
        <taxon>Ecdysozoa</taxon>
        <taxon>Nematoda</taxon>
        <taxon>Chromadorea</taxon>
        <taxon>Rhabditida</taxon>
        <taxon>Tylenchina</taxon>
        <taxon>Tylenchomorpha</taxon>
        <taxon>Tylenchoidea</taxon>
        <taxon>Heteroderidae</taxon>
        <taxon>Heteroderinae</taxon>
        <taxon>Heterodera</taxon>
    </lineage>
</organism>
<evidence type="ECO:0000313" key="3">
    <source>
        <dbReference type="Proteomes" id="UP001620626"/>
    </source>
</evidence>
<evidence type="ECO:0000313" key="2">
    <source>
        <dbReference type="EMBL" id="KAL3073994.1"/>
    </source>
</evidence>
<sequence length="816" mass="87652">MNVEESPFLREFKTFLQATLVAFGSDGALFSLVNQKFSEDWVGSPSLKEYATKLGFAGTKGILKLLQSIPDQVSILVNPTGEVILKPVPMEETRDNLAKIDATNRELKAEKMRRQQFHGPLPAAVTAQLAAAMMPGWPPKVPVHPLASVFNASIKRTATTPSTAGLFPAPAKKKINPNLIPLGPTRIAQCDSANNIADNGSANKVTNDANGSANKITNDANGSANKVTNDANGSANKITNDANGSANKVTNDANGSANKVTSGANGNASKVTSGANGNASKVTNDANGSANKITNVANGNASKVTSGANGNASKVTSGANGNASKVTSGANGRTNKITNGANASAGKVPSAANQSPSKVTSCANKIANASPSKITSGANGSAKIARNASAIGTNGSTMVTRTTSATEQRQQNIKIRKVSFEKAMRYMEREAWKRAEKRSDAYYEEDFRTPASPRNATPEPRPPANEPGKVPQAEPTDERGEKPAPKNANDQLVCEEQSDEEDNEKEEEEHSDNGWEFVDRLLNCDELPVEEVDKECATFLHRFVQMYERPVPEGIYRLVYIFRQNGGLFSRIDLLERKYLDTYGTRLSTNERNRLLGAPATTRIAKDSFSKASYPGLFRVSERVSNCYGVALLPCLTGRCVDPSMFLTAHSPSATSPFRPSTSAPAKAVSPAPQTQAQKPNQQPNLPPNNNAHCQLTHFGGQKIDSVLSSYAVLLDSLKEAPLSPPFSVDQLVLFRLAKLGLCHGKIVRQDNQHLVVKHLDTQKEYFVNIDAVYAFPSQLLKEHSAKPRSCSKMACHPGTQLNFIVPANGQQFRCF</sequence>
<dbReference type="EMBL" id="JBICBT010001303">
    <property type="protein sequence ID" value="KAL3073994.1"/>
    <property type="molecule type" value="Genomic_DNA"/>
</dbReference>
<feature type="region of interest" description="Disordered" evidence="1">
    <location>
        <begin position="208"/>
        <end position="356"/>
    </location>
</feature>
<name>A0ABD2I0D1_9BILA</name>
<evidence type="ECO:0000256" key="1">
    <source>
        <dbReference type="SAM" id="MobiDB-lite"/>
    </source>
</evidence>
<dbReference type="AlphaFoldDB" id="A0ABD2I0D1"/>
<feature type="compositionally biased region" description="Polar residues" evidence="1">
    <location>
        <begin position="208"/>
        <end position="342"/>
    </location>
</feature>
<proteinExistence type="predicted"/>
<keyword evidence="3" id="KW-1185">Reference proteome</keyword>
<feature type="compositionally biased region" description="Low complexity" evidence="1">
    <location>
        <begin position="676"/>
        <end position="691"/>
    </location>
</feature>
<feature type="compositionally biased region" description="Acidic residues" evidence="1">
    <location>
        <begin position="496"/>
        <end position="510"/>
    </location>
</feature>
<feature type="compositionally biased region" description="Polar residues" evidence="1">
    <location>
        <begin position="654"/>
        <end position="664"/>
    </location>
</feature>
<feature type="region of interest" description="Disordered" evidence="1">
    <location>
        <begin position="654"/>
        <end position="692"/>
    </location>
</feature>
<evidence type="ECO:0008006" key="4">
    <source>
        <dbReference type="Google" id="ProtNLM"/>
    </source>
</evidence>
<reference evidence="2 3" key="1">
    <citation type="submission" date="2024-10" db="EMBL/GenBank/DDBJ databases">
        <authorList>
            <person name="Kim D."/>
        </authorList>
    </citation>
    <scope>NUCLEOTIDE SEQUENCE [LARGE SCALE GENOMIC DNA]</scope>
    <source>
        <strain evidence="2">BH-2024</strain>
    </source>
</reference>
<protein>
    <recommendedName>
        <fullName evidence="4">HTH OST-type domain-containing protein</fullName>
    </recommendedName>
</protein>
<comment type="caution">
    <text evidence="2">The sequence shown here is derived from an EMBL/GenBank/DDBJ whole genome shotgun (WGS) entry which is preliminary data.</text>
</comment>
<feature type="region of interest" description="Disordered" evidence="1">
    <location>
        <begin position="443"/>
        <end position="512"/>
    </location>
</feature>
<gene>
    <name evidence="2" type="ORF">niasHT_039548</name>
</gene>